<dbReference type="CDD" id="cd00146">
    <property type="entry name" value="PKD"/>
    <property type="match status" value="1"/>
</dbReference>
<dbReference type="AlphaFoldDB" id="A0A2S6GP40"/>
<dbReference type="InterPro" id="IPR000601">
    <property type="entry name" value="PKD_dom"/>
</dbReference>
<gene>
    <name evidence="2" type="ORF">CLV40_1088</name>
</gene>
<dbReference type="InterPro" id="IPR013783">
    <property type="entry name" value="Ig-like_fold"/>
</dbReference>
<proteinExistence type="predicted"/>
<name>A0A2S6GP40_9PSEU</name>
<reference evidence="2 3" key="1">
    <citation type="submission" date="2018-02" db="EMBL/GenBank/DDBJ databases">
        <title>Genomic Encyclopedia of Archaeal and Bacterial Type Strains, Phase II (KMG-II): from individual species to whole genera.</title>
        <authorList>
            <person name="Goeker M."/>
        </authorList>
    </citation>
    <scope>NUCLEOTIDE SEQUENCE [LARGE SCALE GENOMIC DNA]</scope>
    <source>
        <strain evidence="2 3">YU 961-1</strain>
    </source>
</reference>
<keyword evidence="3" id="KW-1185">Reference proteome</keyword>
<accession>A0A2S6GP40</accession>
<dbReference type="SUPFAM" id="SSF49299">
    <property type="entry name" value="PKD domain"/>
    <property type="match status" value="1"/>
</dbReference>
<evidence type="ECO:0000313" key="3">
    <source>
        <dbReference type="Proteomes" id="UP000239203"/>
    </source>
</evidence>
<dbReference type="GO" id="GO:0005975">
    <property type="term" value="P:carbohydrate metabolic process"/>
    <property type="evidence" value="ECO:0007669"/>
    <property type="project" value="UniProtKB-ARBA"/>
</dbReference>
<sequence length="319" mass="35261">MVEVRFNSSSLDSSACGFAGTLDFGDGTTQDWEITGRLGLIPMATHTYEKPGTYRLSTTARTSHGPCGAYGGTYSFTYESPPTPATCEYKFDPDRGRTYLYTMLPQGALKNGDGAVETSFKYSLLGNNTYVDEAGVRWTLMSDFASKEHQPLGWGYLSGAAPFRKFVSDEDSRGGSFEAVLMPDGIQPDTPFRGIDGRALTYAKSNWLVVGRGMPTYNITHPSGPVGNFNHLVDDWYPHVFKTPSEFGDRKDDRYVAPTHMVDPKHWLDYREKVEGLQKDFAGGYRYDAATGSLAKGTSTKDVPDYLRWVAEDLQGCAK</sequence>
<evidence type="ECO:0000259" key="1">
    <source>
        <dbReference type="PROSITE" id="PS50093"/>
    </source>
</evidence>
<comment type="caution">
    <text evidence="2">The sequence shown here is derived from an EMBL/GenBank/DDBJ whole genome shotgun (WGS) entry which is preliminary data.</text>
</comment>
<dbReference type="Gene3D" id="2.60.40.10">
    <property type="entry name" value="Immunoglobulins"/>
    <property type="match status" value="1"/>
</dbReference>
<protein>
    <recommendedName>
        <fullName evidence="1">PKD domain-containing protein</fullName>
    </recommendedName>
</protein>
<dbReference type="EMBL" id="PTIX01000008">
    <property type="protein sequence ID" value="PPK67012.1"/>
    <property type="molecule type" value="Genomic_DNA"/>
</dbReference>
<evidence type="ECO:0000313" key="2">
    <source>
        <dbReference type="EMBL" id="PPK67012.1"/>
    </source>
</evidence>
<feature type="domain" description="PKD" evidence="1">
    <location>
        <begin position="1"/>
        <end position="65"/>
    </location>
</feature>
<organism evidence="2 3">
    <name type="scientific">Actinokineospora auranticolor</name>
    <dbReference type="NCBI Taxonomy" id="155976"/>
    <lineage>
        <taxon>Bacteria</taxon>
        <taxon>Bacillati</taxon>
        <taxon>Actinomycetota</taxon>
        <taxon>Actinomycetes</taxon>
        <taxon>Pseudonocardiales</taxon>
        <taxon>Pseudonocardiaceae</taxon>
        <taxon>Actinokineospora</taxon>
    </lineage>
</organism>
<dbReference type="InterPro" id="IPR035986">
    <property type="entry name" value="PKD_dom_sf"/>
</dbReference>
<dbReference type="PROSITE" id="PS50093">
    <property type="entry name" value="PKD"/>
    <property type="match status" value="1"/>
</dbReference>
<dbReference type="Proteomes" id="UP000239203">
    <property type="component" value="Unassembled WGS sequence"/>
</dbReference>